<dbReference type="InterPro" id="IPR000014">
    <property type="entry name" value="PAS"/>
</dbReference>
<dbReference type="RefSeq" id="WP_107991992.1">
    <property type="nucleotide sequence ID" value="NZ_QAYG01000014.1"/>
</dbReference>
<dbReference type="Gene3D" id="1.10.8.60">
    <property type="match status" value="1"/>
</dbReference>
<dbReference type="NCBIfam" id="TIGR00229">
    <property type="entry name" value="sensory_box"/>
    <property type="match status" value="1"/>
</dbReference>
<dbReference type="InterPro" id="IPR025662">
    <property type="entry name" value="Sigma_54_int_dom_ATP-bd_1"/>
</dbReference>
<gene>
    <name evidence="9" type="ORF">C8N35_11454</name>
</gene>
<keyword evidence="3" id="KW-0067">ATP-binding</keyword>
<evidence type="ECO:0000259" key="8">
    <source>
        <dbReference type="PROSITE" id="PS50112"/>
    </source>
</evidence>
<keyword evidence="10" id="KW-1185">Reference proteome</keyword>
<evidence type="ECO:0000256" key="4">
    <source>
        <dbReference type="ARBA" id="ARBA00023012"/>
    </source>
</evidence>
<evidence type="ECO:0000256" key="5">
    <source>
        <dbReference type="ARBA" id="ARBA00023159"/>
    </source>
</evidence>
<dbReference type="Pfam" id="PF25601">
    <property type="entry name" value="AAA_lid_14"/>
    <property type="match status" value="1"/>
</dbReference>
<reference evidence="9 10" key="1">
    <citation type="submission" date="2018-04" db="EMBL/GenBank/DDBJ databases">
        <title>Genomic Encyclopedia of Archaeal and Bacterial Type Strains, Phase II (KMG-II): from individual species to whole genera.</title>
        <authorList>
            <person name="Goeker M."/>
        </authorList>
    </citation>
    <scope>NUCLEOTIDE SEQUENCE [LARGE SCALE GENOMIC DNA]</scope>
    <source>
        <strain evidence="9 10">DSM 23382</strain>
    </source>
</reference>
<dbReference type="OrthoDB" id="9802388at2"/>
<feature type="domain" description="Sigma-54 factor interaction" evidence="7">
    <location>
        <begin position="197"/>
        <end position="426"/>
    </location>
</feature>
<dbReference type="GO" id="GO:0006355">
    <property type="term" value="P:regulation of DNA-templated transcription"/>
    <property type="evidence" value="ECO:0007669"/>
    <property type="project" value="InterPro"/>
</dbReference>
<accession>A0A2T5US92</accession>
<dbReference type="PANTHER" id="PTHR32071">
    <property type="entry name" value="TRANSCRIPTIONAL REGULATORY PROTEIN"/>
    <property type="match status" value="1"/>
</dbReference>
<dbReference type="PANTHER" id="PTHR32071:SF57">
    <property type="entry name" value="C4-DICARBOXYLATE TRANSPORT TRANSCRIPTIONAL REGULATORY PROTEIN DCTD"/>
    <property type="match status" value="1"/>
</dbReference>
<dbReference type="GO" id="GO:0000160">
    <property type="term" value="P:phosphorelay signal transduction system"/>
    <property type="evidence" value="ECO:0007669"/>
    <property type="project" value="UniProtKB-KW"/>
</dbReference>
<dbReference type="PROSITE" id="PS00676">
    <property type="entry name" value="SIGMA54_INTERACT_2"/>
    <property type="match status" value="1"/>
</dbReference>
<name>A0A2T5US92_9HYPH</name>
<evidence type="ECO:0000259" key="7">
    <source>
        <dbReference type="PROSITE" id="PS50045"/>
    </source>
</evidence>
<dbReference type="CDD" id="cd00130">
    <property type="entry name" value="PAS"/>
    <property type="match status" value="1"/>
</dbReference>
<dbReference type="InterPro" id="IPR035965">
    <property type="entry name" value="PAS-like_dom_sf"/>
</dbReference>
<dbReference type="Gene3D" id="3.30.450.20">
    <property type="entry name" value="PAS domain"/>
    <property type="match status" value="1"/>
</dbReference>
<evidence type="ECO:0000256" key="3">
    <source>
        <dbReference type="ARBA" id="ARBA00022840"/>
    </source>
</evidence>
<dbReference type="SMART" id="SM00382">
    <property type="entry name" value="AAA"/>
    <property type="match status" value="1"/>
</dbReference>
<dbReference type="GO" id="GO:0003677">
    <property type="term" value="F:DNA binding"/>
    <property type="evidence" value="ECO:0007669"/>
    <property type="project" value="UniProtKB-KW"/>
</dbReference>
<proteinExistence type="predicted"/>
<dbReference type="CDD" id="cd00009">
    <property type="entry name" value="AAA"/>
    <property type="match status" value="1"/>
</dbReference>
<dbReference type="Pfam" id="PF13426">
    <property type="entry name" value="PAS_9"/>
    <property type="match status" value="1"/>
</dbReference>
<protein>
    <recommendedName>
        <fullName evidence="6">HTH-type transcriptional regulatory protein TyrR</fullName>
    </recommendedName>
</protein>
<comment type="caution">
    <text evidence="9">The sequence shown here is derived from an EMBL/GenBank/DDBJ whole genome shotgun (WGS) entry which is preliminary data.</text>
</comment>
<evidence type="ECO:0000256" key="6">
    <source>
        <dbReference type="ARBA" id="ARBA00029500"/>
    </source>
</evidence>
<dbReference type="SUPFAM" id="SSF46689">
    <property type="entry name" value="Homeodomain-like"/>
    <property type="match status" value="1"/>
</dbReference>
<dbReference type="Proteomes" id="UP000244081">
    <property type="component" value="Unassembled WGS sequence"/>
</dbReference>
<dbReference type="Pfam" id="PF18024">
    <property type="entry name" value="HTH_50"/>
    <property type="match status" value="1"/>
</dbReference>
<dbReference type="SUPFAM" id="SSF55785">
    <property type="entry name" value="PYP-like sensor domain (PAS domain)"/>
    <property type="match status" value="1"/>
</dbReference>
<dbReference type="GO" id="GO:0005524">
    <property type="term" value="F:ATP binding"/>
    <property type="evidence" value="ECO:0007669"/>
    <property type="project" value="UniProtKB-KW"/>
</dbReference>
<organism evidence="9 10">
    <name type="scientific">Breoghania corrubedonensis</name>
    <dbReference type="NCBI Taxonomy" id="665038"/>
    <lineage>
        <taxon>Bacteria</taxon>
        <taxon>Pseudomonadati</taxon>
        <taxon>Pseudomonadota</taxon>
        <taxon>Alphaproteobacteria</taxon>
        <taxon>Hyphomicrobiales</taxon>
        <taxon>Stappiaceae</taxon>
        <taxon>Breoghania</taxon>
    </lineage>
</organism>
<dbReference type="InterPro" id="IPR025943">
    <property type="entry name" value="Sigma_54_int_dom_ATP-bd_2"/>
</dbReference>
<sequence>MQGLNSPSNRKTRKFLDFTSEKDADLCGSCAIDGILEYIDTSDSGERLDFYEIGDFIYDGIYIADGEGKTLYVNDSFLRITGLTRETLIGNRVQDLEAQGVYLNAVTPEVLRQRRPVHSIGESLCNHAKMLITGNPVFGQDGKIKLVVVVEREITDFLTMKMELEAIQKKMKTVERGHIRGKREVEHLREETTSKPLVYTSREMQGVVDAIDQVAGFDTTVLIQGETGVGKEVVANQIHMKSPRKDQAFIKLNCTAIPASLLEAELFGYEKGAFTGASVNGKIGLFELADKGTILLDEIGDMPQELQSKLLRVLQEKEIMRIGGTKPIPLDVRIIAATHRDLETQVKEERFRQDLFYRISIFPIHIPPLRQRSVDLLALAEHFLTRYNTKYRKSVTIGGGGYAIMRSYNWPGNGRELQNIIERLVLISPPDAVLDENTFSPLYSSGKVTPIRDSYRGLKAMVADVERRIIASALADGGSTRKAADLLKVDQSTIVKKAKRLGIALTVKE</sequence>
<dbReference type="InterPro" id="IPR003593">
    <property type="entry name" value="AAA+_ATPase"/>
</dbReference>
<feature type="domain" description="PAS" evidence="8">
    <location>
        <begin position="46"/>
        <end position="109"/>
    </location>
</feature>
<dbReference type="Gene3D" id="3.40.50.300">
    <property type="entry name" value="P-loop containing nucleotide triphosphate hydrolases"/>
    <property type="match status" value="1"/>
</dbReference>
<keyword evidence="2" id="KW-0058">Aromatic hydrocarbons catabolism</keyword>
<evidence type="ECO:0000313" key="9">
    <source>
        <dbReference type="EMBL" id="PTW54373.1"/>
    </source>
</evidence>
<dbReference type="FunFam" id="3.40.50.300:FF:000006">
    <property type="entry name" value="DNA-binding transcriptional regulator NtrC"/>
    <property type="match status" value="1"/>
</dbReference>
<dbReference type="InterPro" id="IPR058031">
    <property type="entry name" value="AAA_lid_NorR"/>
</dbReference>
<dbReference type="InterPro" id="IPR027417">
    <property type="entry name" value="P-loop_NTPase"/>
</dbReference>
<dbReference type="SUPFAM" id="SSF52540">
    <property type="entry name" value="P-loop containing nucleoside triphosphate hydrolases"/>
    <property type="match status" value="1"/>
</dbReference>
<evidence type="ECO:0000256" key="1">
    <source>
        <dbReference type="ARBA" id="ARBA00022741"/>
    </source>
</evidence>
<dbReference type="InterPro" id="IPR002078">
    <property type="entry name" value="Sigma_54_int"/>
</dbReference>
<dbReference type="SMART" id="SM00091">
    <property type="entry name" value="PAS"/>
    <property type="match status" value="1"/>
</dbReference>
<dbReference type="AlphaFoldDB" id="A0A2T5US92"/>
<keyword evidence="5" id="KW-0010">Activator</keyword>
<keyword evidence="4" id="KW-0902">Two-component regulatory system</keyword>
<dbReference type="InterPro" id="IPR030828">
    <property type="entry name" value="HTH_TyrR"/>
</dbReference>
<evidence type="ECO:0000256" key="2">
    <source>
        <dbReference type="ARBA" id="ARBA00022797"/>
    </source>
</evidence>
<dbReference type="PROSITE" id="PS50045">
    <property type="entry name" value="SIGMA54_INTERACT_4"/>
    <property type="match status" value="1"/>
</dbReference>
<dbReference type="PROSITE" id="PS00675">
    <property type="entry name" value="SIGMA54_INTERACT_1"/>
    <property type="match status" value="1"/>
</dbReference>
<evidence type="ECO:0000313" key="10">
    <source>
        <dbReference type="Proteomes" id="UP000244081"/>
    </source>
</evidence>
<dbReference type="InterPro" id="IPR009057">
    <property type="entry name" value="Homeodomain-like_sf"/>
</dbReference>
<dbReference type="Pfam" id="PF00158">
    <property type="entry name" value="Sigma54_activat"/>
    <property type="match status" value="1"/>
</dbReference>
<keyword evidence="1" id="KW-0547">Nucleotide-binding</keyword>
<dbReference type="PROSITE" id="PS50112">
    <property type="entry name" value="PAS"/>
    <property type="match status" value="1"/>
</dbReference>
<dbReference type="EMBL" id="QAYG01000014">
    <property type="protein sequence ID" value="PTW54373.1"/>
    <property type="molecule type" value="Genomic_DNA"/>
</dbReference>
<dbReference type="Gene3D" id="1.10.10.60">
    <property type="entry name" value="Homeodomain-like"/>
    <property type="match status" value="1"/>
</dbReference>